<evidence type="ECO:0000313" key="2">
    <source>
        <dbReference type="Proteomes" id="UP000442469"/>
    </source>
</evidence>
<protein>
    <recommendedName>
        <fullName evidence="3">Peptidase U32 family protein</fullName>
    </recommendedName>
</protein>
<dbReference type="PANTHER" id="PTHR30217">
    <property type="entry name" value="PEPTIDASE U32 FAMILY"/>
    <property type="match status" value="1"/>
</dbReference>
<dbReference type="PANTHER" id="PTHR30217:SF10">
    <property type="entry name" value="23S RRNA 5-HYDROXYCYTIDINE C2501 SYNTHASE"/>
    <property type="match status" value="1"/>
</dbReference>
<accession>A0A6N8EYY8</accession>
<reference evidence="1 2" key="1">
    <citation type="submission" date="2019-11" db="EMBL/GenBank/DDBJ databases">
        <title>Draft genome sequences of five Paenibacillus species of dairy origin.</title>
        <authorList>
            <person name="Olajide A.M."/>
            <person name="Chen S."/>
            <person name="Lapointe G."/>
        </authorList>
    </citation>
    <scope>NUCLEOTIDE SEQUENCE [LARGE SCALE GENOMIC DNA]</scope>
    <source>
        <strain evidence="1 2">3CT49</strain>
    </source>
</reference>
<dbReference type="AlphaFoldDB" id="A0A6N8EYY8"/>
<dbReference type="Pfam" id="PF01136">
    <property type="entry name" value="Peptidase_U32"/>
    <property type="match status" value="1"/>
</dbReference>
<organism evidence="1 2">
    <name type="scientific">Paenibacillus macerans</name>
    <name type="common">Bacillus macerans</name>
    <dbReference type="NCBI Taxonomy" id="44252"/>
    <lineage>
        <taxon>Bacteria</taxon>
        <taxon>Bacillati</taxon>
        <taxon>Bacillota</taxon>
        <taxon>Bacilli</taxon>
        <taxon>Bacillales</taxon>
        <taxon>Paenibacillaceae</taxon>
        <taxon>Paenibacillus</taxon>
    </lineage>
</organism>
<gene>
    <name evidence="1" type="ORF">GNQ08_21245</name>
</gene>
<dbReference type="InterPro" id="IPR051454">
    <property type="entry name" value="RNA/ubiquinone_mod_enzymes"/>
</dbReference>
<comment type="caution">
    <text evidence="1">The sequence shown here is derived from an EMBL/GenBank/DDBJ whole genome shotgun (WGS) entry which is preliminary data.</text>
</comment>
<dbReference type="EMBL" id="WNZZ01000019">
    <property type="protein sequence ID" value="MUG24895.1"/>
    <property type="molecule type" value="Genomic_DNA"/>
</dbReference>
<name>A0A6N8EYY8_PAEMA</name>
<dbReference type="RefSeq" id="WP_124331885.1">
    <property type="nucleotide sequence ID" value="NZ_BGML01000002.1"/>
</dbReference>
<evidence type="ECO:0008006" key="3">
    <source>
        <dbReference type="Google" id="ProtNLM"/>
    </source>
</evidence>
<dbReference type="InterPro" id="IPR001539">
    <property type="entry name" value="Peptidase_U32"/>
</dbReference>
<sequence>MKVKAPVISFDSAKKMLEAGAGEIYLGASNGAFKNIAYSARGNSNVHNSRITIDETELKKTVDLAHRHNASVSFLANLPQFSLPSEERSKIEQNFIEYIQTGIQCGIDNVVVADIGQYLLIREHNIDIPCFASVYLATINAEQVKFFKELGFRRVTLEYQMLTREIREICQVEGIDIEVFANFGGTFLNGRCSLYHNMGEELDFGFPCKSKYDVITEDILEKDYPYYDSNLYCSLCSVGKLYEMGVTTLKITGREIPSKVTEDIVRTYSKCIQYLEDNMDYMTARNLAFDECKDFWNKWCSKKRCKYIKNRITSSYV</sequence>
<evidence type="ECO:0000313" key="1">
    <source>
        <dbReference type="EMBL" id="MUG24895.1"/>
    </source>
</evidence>
<proteinExistence type="predicted"/>
<dbReference type="Proteomes" id="UP000442469">
    <property type="component" value="Unassembled WGS sequence"/>
</dbReference>